<name>A0ABT2ZAM7_9RHOB</name>
<sequence length="247" mass="27187">MNQSEFRAALLDPERPLPAGITDPEGRPAPKRFNVYRNNVTASLTEALRKAFPVVHALVGAEFFADMARVHLRAHPPKSPLLMFYGEDMPAFLEGFDPVRHLGYLPDVARLELAIRHSYHAADACPMRRELFASISPDRLMSARVRFTPPTRLLRSRWPIRSIWAANVLGENPPKAAAAEDVLIVRPEFDPEPVLLPNGAGDFIAALMEGAQLSEALDRAPEMDLTAALTILVGRRVIAEIAAGDAT</sequence>
<evidence type="ECO:0000259" key="1">
    <source>
        <dbReference type="Pfam" id="PF09836"/>
    </source>
</evidence>
<comment type="caution">
    <text evidence="2">The sequence shown here is derived from an EMBL/GenBank/DDBJ whole genome shotgun (WGS) entry which is preliminary data.</text>
</comment>
<evidence type="ECO:0000313" key="2">
    <source>
        <dbReference type="EMBL" id="MCV2868200.1"/>
    </source>
</evidence>
<dbReference type="EMBL" id="JAOWKY010000001">
    <property type="protein sequence ID" value="MCV2868200.1"/>
    <property type="molecule type" value="Genomic_DNA"/>
</dbReference>
<protein>
    <submittedName>
        <fullName evidence="2">DNA-binding domain-containing protein</fullName>
    </submittedName>
</protein>
<dbReference type="Pfam" id="PF09836">
    <property type="entry name" value="DUF2063"/>
    <property type="match status" value="1"/>
</dbReference>
<reference evidence="2 3" key="1">
    <citation type="submission" date="2022-10" db="EMBL/GenBank/DDBJ databases">
        <title>Defluviimonas sp. nov., isolated from ocean surface water.</title>
        <authorList>
            <person name="He W."/>
            <person name="Wang L."/>
            <person name="Zhang D.-F."/>
        </authorList>
    </citation>
    <scope>NUCLEOTIDE SEQUENCE [LARGE SCALE GENOMIC DNA]</scope>
    <source>
        <strain evidence="2 3">WL0002</strain>
    </source>
</reference>
<dbReference type="RefSeq" id="WP_263733818.1">
    <property type="nucleotide sequence ID" value="NZ_JAOWKY010000001.1"/>
</dbReference>
<dbReference type="InterPro" id="IPR044922">
    <property type="entry name" value="DUF2063_N_sf"/>
</dbReference>
<keyword evidence="2" id="KW-0238">DNA-binding</keyword>
<dbReference type="InterPro" id="IPR018640">
    <property type="entry name" value="DUF2063"/>
</dbReference>
<dbReference type="Proteomes" id="UP001652542">
    <property type="component" value="Unassembled WGS sequence"/>
</dbReference>
<organism evidence="2 3">
    <name type="scientific">Albidovulum marisflavi</name>
    <dbReference type="NCBI Taxonomy" id="2984159"/>
    <lineage>
        <taxon>Bacteria</taxon>
        <taxon>Pseudomonadati</taxon>
        <taxon>Pseudomonadota</taxon>
        <taxon>Alphaproteobacteria</taxon>
        <taxon>Rhodobacterales</taxon>
        <taxon>Paracoccaceae</taxon>
        <taxon>Albidovulum</taxon>
    </lineage>
</organism>
<accession>A0ABT2ZAM7</accession>
<gene>
    <name evidence="2" type="ORF">OEW28_06115</name>
</gene>
<keyword evidence="3" id="KW-1185">Reference proteome</keyword>
<evidence type="ECO:0000313" key="3">
    <source>
        <dbReference type="Proteomes" id="UP001652542"/>
    </source>
</evidence>
<proteinExistence type="predicted"/>
<dbReference type="GO" id="GO:0003677">
    <property type="term" value="F:DNA binding"/>
    <property type="evidence" value="ECO:0007669"/>
    <property type="project" value="UniProtKB-KW"/>
</dbReference>
<dbReference type="Gene3D" id="1.10.150.690">
    <property type="entry name" value="DUF2063"/>
    <property type="match status" value="1"/>
</dbReference>
<feature type="domain" description="Putative DNA-binding" evidence="1">
    <location>
        <begin position="3"/>
        <end position="93"/>
    </location>
</feature>